<protein>
    <recommendedName>
        <fullName evidence="4">Secreted protein</fullName>
    </recommendedName>
</protein>
<feature type="transmembrane region" description="Helical" evidence="1">
    <location>
        <begin position="6"/>
        <end position="28"/>
    </location>
</feature>
<dbReference type="EMBL" id="BMFW01000012">
    <property type="protein sequence ID" value="GGH97164.1"/>
    <property type="molecule type" value="Genomic_DNA"/>
</dbReference>
<gene>
    <name evidence="2" type="ORF">GCM10007170_26730</name>
</gene>
<keyword evidence="1" id="KW-0472">Membrane</keyword>
<sequence>MTTANAAAGTATLLRIRMFLTVFLPMGFSLPSTKKWREWYMHTRVDAGVFPDGMRNQIGPKSGRSPRMLPALWSDLTVA</sequence>
<name>A0ABQ2AVX8_9MICC</name>
<comment type="caution">
    <text evidence="2">The sequence shown here is derived from an EMBL/GenBank/DDBJ whole genome shotgun (WGS) entry which is preliminary data.</text>
</comment>
<keyword evidence="1" id="KW-0812">Transmembrane</keyword>
<evidence type="ECO:0000256" key="1">
    <source>
        <dbReference type="SAM" id="Phobius"/>
    </source>
</evidence>
<proteinExistence type="predicted"/>
<dbReference type="Proteomes" id="UP000643279">
    <property type="component" value="Unassembled WGS sequence"/>
</dbReference>
<organism evidence="2 3">
    <name type="scientific">Arthrobacter liuii</name>
    <dbReference type="NCBI Taxonomy" id="1476996"/>
    <lineage>
        <taxon>Bacteria</taxon>
        <taxon>Bacillati</taxon>
        <taxon>Actinomycetota</taxon>
        <taxon>Actinomycetes</taxon>
        <taxon>Micrococcales</taxon>
        <taxon>Micrococcaceae</taxon>
        <taxon>Arthrobacter</taxon>
    </lineage>
</organism>
<keyword evidence="1" id="KW-1133">Transmembrane helix</keyword>
<accession>A0ABQ2AVX8</accession>
<evidence type="ECO:0008006" key="4">
    <source>
        <dbReference type="Google" id="ProtNLM"/>
    </source>
</evidence>
<evidence type="ECO:0000313" key="3">
    <source>
        <dbReference type="Proteomes" id="UP000643279"/>
    </source>
</evidence>
<reference evidence="3" key="1">
    <citation type="journal article" date="2019" name="Int. J. Syst. Evol. Microbiol.">
        <title>The Global Catalogue of Microorganisms (GCM) 10K type strain sequencing project: providing services to taxonomists for standard genome sequencing and annotation.</title>
        <authorList>
            <consortium name="The Broad Institute Genomics Platform"/>
            <consortium name="The Broad Institute Genome Sequencing Center for Infectious Disease"/>
            <person name="Wu L."/>
            <person name="Ma J."/>
        </authorList>
    </citation>
    <scope>NUCLEOTIDE SEQUENCE [LARGE SCALE GENOMIC DNA]</scope>
    <source>
        <strain evidence="3">CGMCC 1.12778</strain>
    </source>
</reference>
<keyword evidence="3" id="KW-1185">Reference proteome</keyword>
<evidence type="ECO:0000313" key="2">
    <source>
        <dbReference type="EMBL" id="GGH97164.1"/>
    </source>
</evidence>